<dbReference type="AlphaFoldDB" id="A0A650F242"/>
<evidence type="ECO:0008006" key="8">
    <source>
        <dbReference type="Google" id="ProtNLM"/>
    </source>
</evidence>
<keyword evidence="4 6" id="KW-1133">Transmembrane helix</keyword>
<keyword evidence="3 6" id="KW-0812">Transmembrane</keyword>
<evidence type="ECO:0000256" key="2">
    <source>
        <dbReference type="ARBA" id="ARBA00022475"/>
    </source>
</evidence>
<evidence type="ECO:0000256" key="4">
    <source>
        <dbReference type="ARBA" id="ARBA00022989"/>
    </source>
</evidence>
<feature type="transmembrane region" description="Helical" evidence="6">
    <location>
        <begin position="6"/>
        <end position="23"/>
    </location>
</feature>
<feature type="transmembrane region" description="Helical" evidence="6">
    <location>
        <begin position="91"/>
        <end position="111"/>
    </location>
</feature>
<name>A0A650F242_9BACT</name>
<organism evidence="7">
    <name type="scientific">uncultured Candidatus Melainabacteria bacterium</name>
    <dbReference type="NCBI Taxonomy" id="2682970"/>
    <lineage>
        <taxon>Bacteria</taxon>
        <taxon>Bacillati</taxon>
        <taxon>Candidatus Melainabacteria</taxon>
        <taxon>environmental samples</taxon>
    </lineage>
</organism>
<protein>
    <recommendedName>
        <fullName evidence="8">Hydrogenase</fullName>
    </recommendedName>
</protein>
<feature type="transmembrane region" description="Helical" evidence="6">
    <location>
        <begin position="117"/>
        <end position="137"/>
    </location>
</feature>
<evidence type="ECO:0000256" key="5">
    <source>
        <dbReference type="ARBA" id="ARBA00023136"/>
    </source>
</evidence>
<comment type="subcellular location">
    <subcellularLocation>
        <location evidence="1">Cell membrane</location>
        <topology evidence="1">Multi-pass membrane protein</topology>
    </subcellularLocation>
</comment>
<keyword evidence="2" id="KW-1003">Cell membrane</keyword>
<accession>A0A650F242</accession>
<evidence type="ECO:0000256" key="1">
    <source>
        <dbReference type="ARBA" id="ARBA00004651"/>
    </source>
</evidence>
<reference evidence="7" key="1">
    <citation type="journal article" date="2020" name="J. ISSAAS">
        <title>Lactobacilli and other gastrointestinal microbiota of Peromyscus leucopus, reservoir host for agents of Lyme disease and other zoonoses in North America.</title>
        <authorList>
            <person name="Milovic A."/>
            <person name="Bassam K."/>
            <person name="Shao H."/>
            <person name="Chatzistamou I."/>
            <person name="Tufts D.M."/>
            <person name="Diuk-Wasser M."/>
            <person name="Barbour A.G."/>
        </authorList>
    </citation>
    <scope>NUCLEOTIDE SEQUENCE</scope>
    <source>
        <strain evidence="7">LL20</strain>
    </source>
</reference>
<feature type="transmembrane region" description="Helical" evidence="6">
    <location>
        <begin position="171"/>
        <end position="191"/>
    </location>
</feature>
<dbReference type="EMBL" id="MN577570">
    <property type="protein sequence ID" value="QGT49685.1"/>
    <property type="molecule type" value="Genomic_DNA"/>
</dbReference>
<keyword evidence="5 6" id="KW-0472">Membrane</keyword>
<dbReference type="InterPro" id="IPR038730">
    <property type="entry name" value="HyfE-like"/>
</dbReference>
<feature type="transmembrane region" description="Helical" evidence="6">
    <location>
        <begin position="144"/>
        <end position="165"/>
    </location>
</feature>
<gene>
    <name evidence="7" type="ORF">Melaina855_0720</name>
</gene>
<dbReference type="PANTHER" id="PTHR38601">
    <property type="entry name" value="HYDROGENASE-4 COMPONENT E"/>
    <property type="match status" value="1"/>
</dbReference>
<sequence>MANGFIILFGLTMLYLAATSRIIAHIRLLIVQGVLLFLICCCGFEHHNWLNIAFLTVETLIVKSIIIPWFLYRVLKKTHSNRDVAANIPHFYCLVISSLILLAGFLASNYLVSSVKMIAPIYFGVSAAVIIISLWLITIKHKIISNVIEFITMENGIFLLSLSVAKEMPMLVNLGVLLDVFIAVYILGLFVNEINKEFNDLEVSHLSDLKDYEYND</sequence>
<evidence type="ECO:0000313" key="7">
    <source>
        <dbReference type="EMBL" id="QGT49685.1"/>
    </source>
</evidence>
<evidence type="ECO:0000256" key="3">
    <source>
        <dbReference type="ARBA" id="ARBA00022692"/>
    </source>
</evidence>
<dbReference type="GO" id="GO:0005886">
    <property type="term" value="C:plasma membrane"/>
    <property type="evidence" value="ECO:0007669"/>
    <property type="project" value="UniProtKB-SubCell"/>
</dbReference>
<evidence type="ECO:0000256" key="6">
    <source>
        <dbReference type="SAM" id="Phobius"/>
    </source>
</evidence>
<proteinExistence type="predicted"/>
<dbReference type="PANTHER" id="PTHR38601:SF1">
    <property type="entry name" value="HYDROGENASE-4 COMPONENT E"/>
    <property type="match status" value="1"/>
</dbReference>
<feature type="transmembrane region" description="Helical" evidence="6">
    <location>
        <begin position="52"/>
        <end position="71"/>
    </location>
</feature>